<feature type="transmembrane region" description="Helical" evidence="7">
    <location>
        <begin position="165"/>
        <end position="183"/>
    </location>
</feature>
<sequence length="409" mass="43354">MEGKHGKTQVMALALVTAMCVLGDSVLYVALPLYWREAGLDALWQVGVLLSVNRLVRVPLGPLIGKWYERTGGRSGLAIAVFLAFVTTASYGFQGFWLWLLMCCLWGAAWTFLRLGAYSLIVSVSDDGNRGHFMGLYNGLFRLGSLVGMLAGPLLVAWVGLRTTSFLLAGVSLVAFVLVFAFIPASFTGQSGDASAAAVRPQLCWTGSVALTMASGMFVAMCYQGILVSTLSRLIDLRQPFAVIGGMVVGSAVVAGVVQGARWVWEPWAAPWFGRWSDRCGRRRMLVGAVLAAAVLFGLTAVPLPFALWLGVLLGIQLTGTVLTTVMDTLAADEASRQANGAQLLTCYSVVTDLGAAAGPLLAFWADGWFGLNGLYAGTAAFLLAMAAAWSGRAGQAHAAGENKPEKTR</sequence>
<evidence type="ECO:0000256" key="4">
    <source>
        <dbReference type="ARBA" id="ARBA00022692"/>
    </source>
</evidence>
<evidence type="ECO:0000313" key="9">
    <source>
        <dbReference type="Proteomes" id="UP001189619"/>
    </source>
</evidence>
<protein>
    <submittedName>
        <fullName evidence="8">Arabinose ABC transporter permease</fullName>
    </submittedName>
</protein>
<feature type="transmembrane region" description="Helical" evidence="7">
    <location>
        <begin position="99"/>
        <end position="124"/>
    </location>
</feature>
<evidence type="ECO:0000313" key="8">
    <source>
        <dbReference type="EMBL" id="CAJ1001308.1"/>
    </source>
</evidence>
<keyword evidence="9" id="KW-1185">Reference proteome</keyword>
<evidence type="ECO:0000256" key="2">
    <source>
        <dbReference type="ARBA" id="ARBA00022448"/>
    </source>
</evidence>
<feature type="transmembrane region" description="Helical" evidence="7">
    <location>
        <begin position="285"/>
        <end position="302"/>
    </location>
</feature>
<evidence type="ECO:0000256" key="3">
    <source>
        <dbReference type="ARBA" id="ARBA00022475"/>
    </source>
</evidence>
<dbReference type="SUPFAM" id="SSF103473">
    <property type="entry name" value="MFS general substrate transporter"/>
    <property type="match status" value="1"/>
</dbReference>
<proteinExistence type="predicted"/>
<comment type="subcellular location">
    <subcellularLocation>
        <location evidence="1">Cell membrane</location>
        <topology evidence="1">Multi-pass membrane protein</topology>
    </subcellularLocation>
</comment>
<dbReference type="EMBL" id="OY569118">
    <property type="protein sequence ID" value="CAJ1001308.1"/>
    <property type="molecule type" value="Genomic_DNA"/>
</dbReference>
<dbReference type="GO" id="GO:0022857">
    <property type="term" value="F:transmembrane transporter activity"/>
    <property type="evidence" value="ECO:0007669"/>
    <property type="project" value="InterPro"/>
</dbReference>
<keyword evidence="5 7" id="KW-1133">Transmembrane helix</keyword>
<dbReference type="PANTHER" id="PTHR23517:SF3">
    <property type="entry name" value="INTEGRAL MEMBRANE TRANSPORT PROTEIN"/>
    <property type="match status" value="1"/>
</dbReference>
<dbReference type="Gene3D" id="1.20.1250.20">
    <property type="entry name" value="MFS general substrate transporter like domains"/>
    <property type="match status" value="1"/>
</dbReference>
<feature type="transmembrane region" description="Helical" evidence="7">
    <location>
        <begin position="372"/>
        <end position="390"/>
    </location>
</feature>
<organism evidence="8 9">
    <name type="scientific">Brevibacillus aydinogluensis</name>
    <dbReference type="NCBI Taxonomy" id="927786"/>
    <lineage>
        <taxon>Bacteria</taxon>
        <taxon>Bacillati</taxon>
        <taxon>Bacillota</taxon>
        <taxon>Bacilli</taxon>
        <taxon>Bacillales</taxon>
        <taxon>Paenibacillaceae</taxon>
        <taxon>Brevibacillus</taxon>
    </lineage>
</organism>
<feature type="transmembrane region" description="Helical" evidence="7">
    <location>
        <begin position="12"/>
        <end position="31"/>
    </location>
</feature>
<feature type="transmembrane region" description="Helical" evidence="7">
    <location>
        <begin position="136"/>
        <end position="159"/>
    </location>
</feature>
<evidence type="ECO:0000256" key="7">
    <source>
        <dbReference type="SAM" id="Phobius"/>
    </source>
</evidence>
<keyword evidence="2" id="KW-0813">Transport</keyword>
<evidence type="ECO:0000256" key="1">
    <source>
        <dbReference type="ARBA" id="ARBA00004651"/>
    </source>
</evidence>
<dbReference type="Proteomes" id="UP001189619">
    <property type="component" value="Chromosome"/>
</dbReference>
<dbReference type="RefSeq" id="WP_304415087.1">
    <property type="nucleotide sequence ID" value="NZ_OY569118.1"/>
</dbReference>
<keyword evidence="6 7" id="KW-0472">Membrane</keyword>
<evidence type="ECO:0000256" key="5">
    <source>
        <dbReference type="ARBA" id="ARBA00022989"/>
    </source>
</evidence>
<gene>
    <name evidence="8" type="ORF">BSPP4475_03105</name>
</gene>
<dbReference type="GO" id="GO:0005886">
    <property type="term" value="C:plasma membrane"/>
    <property type="evidence" value="ECO:0007669"/>
    <property type="project" value="UniProtKB-SubCell"/>
</dbReference>
<evidence type="ECO:0000256" key="6">
    <source>
        <dbReference type="ARBA" id="ARBA00023136"/>
    </source>
</evidence>
<dbReference type="InterPro" id="IPR036259">
    <property type="entry name" value="MFS_trans_sf"/>
</dbReference>
<dbReference type="Pfam" id="PF07690">
    <property type="entry name" value="MFS_1"/>
    <property type="match status" value="2"/>
</dbReference>
<name>A0AA48M4U9_9BACL</name>
<dbReference type="PANTHER" id="PTHR23517">
    <property type="entry name" value="RESISTANCE PROTEIN MDTM, PUTATIVE-RELATED-RELATED"/>
    <property type="match status" value="1"/>
</dbReference>
<feature type="transmembrane region" description="Helical" evidence="7">
    <location>
        <begin position="308"/>
        <end position="332"/>
    </location>
</feature>
<keyword evidence="4 7" id="KW-0812">Transmembrane</keyword>
<feature type="transmembrane region" description="Helical" evidence="7">
    <location>
        <begin position="203"/>
        <end position="226"/>
    </location>
</feature>
<keyword evidence="3" id="KW-1003">Cell membrane</keyword>
<feature type="transmembrane region" description="Helical" evidence="7">
    <location>
        <begin position="241"/>
        <end position="265"/>
    </location>
</feature>
<dbReference type="KEGG" id="bayd:BSPP4475_03105"/>
<feature type="transmembrane region" description="Helical" evidence="7">
    <location>
        <begin position="344"/>
        <end position="366"/>
    </location>
</feature>
<dbReference type="InterPro" id="IPR050171">
    <property type="entry name" value="MFS_Transporters"/>
</dbReference>
<reference evidence="8" key="1">
    <citation type="submission" date="2023-07" db="EMBL/GenBank/DDBJ databases">
        <authorList>
            <person name="Ivanov I."/>
            <person name="Teneva D."/>
            <person name="Stoikov I."/>
        </authorList>
    </citation>
    <scope>NUCLEOTIDE SEQUENCE</scope>
    <source>
        <strain evidence="8">4475</strain>
    </source>
</reference>
<accession>A0AA48M4U9</accession>
<dbReference type="AlphaFoldDB" id="A0AA48M4U9"/>
<dbReference type="InterPro" id="IPR011701">
    <property type="entry name" value="MFS"/>
</dbReference>